<evidence type="ECO:0008006" key="5">
    <source>
        <dbReference type="Google" id="ProtNLM"/>
    </source>
</evidence>
<dbReference type="Proteomes" id="UP000221165">
    <property type="component" value="Unassembled WGS sequence"/>
</dbReference>
<keyword evidence="2" id="KW-0732">Signal</keyword>
<gene>
    <name evidence="3" type="ORF">CSUI_005164</name>
</gene>
<dbReference type="RefSeq" id="XP_067922672.1">
    <property type="nucleotide sequence ID" value="XM_068065343.1"/>
</dbReference>
<dbReference type="GeneID" id="94428554"/>
<keyword evidence="4" id="KW-1185">Reference proteome</keyword>
<evidence type="ECO:0000313" key="4">
    <source>
        <dbReference type="Proteomes" id="UP000221165"/>
    </source>
</evidence>
<name>A0A2C6KUP1_9APIC</name>
<dbReference type="VEuPathDB" id="ToxoDB:CSUI_005164"/>
<evidence type="ECO:0000256" key="1">
    <source>
        <dbReference type="SAM" id="MobiDB-lite"/>
    </source>
</evidence>
<protein>
    <recommendedName>
        <fullName evidence="5">Secreted protein</fullName>
    </recommendedName>
</protein>
<feature type="signal peptide" evidence="2">
    <location>
        <begin position="1"/>
        <end position="16"/>
    </location>
</feature>
<reference evidence="3 4" key="1">
    <citation type="journal article" date="2017" name="Int. J. Parasitol.">
        <title>The genome of the protozoan parasite Cystoisospora suis and a reverse vaccinology approach to identify vaccine candidates.</title>
        <authorList>
            <person name="Palmieri N."/>
            <person name="Shrestha A."/>
            <person name="Ruttkowski B."/>
            <person name="Beck T."/>
            <person name="Vogl C."/>
            <person name="Tomley F."/>
            <person name="Blake D.P."/>
            <person name="Joachim A."/>
        </authorList>
    </citation>
    <scope>NUCLEOTIDE SEQUENCE [LARGE SCALE GENOMIC DNA]</scope>
    <source>
        <strain evidence="3 4">Wien I</strain>
    </source>
</reference>
<dbReference type="EMBL" id="MIGC01002484">
    <property type="protein sequence ID" value="PHJ20987.1"/>
    <property type="molecule type" value="Genomic_DNA"/>
</dbReference>
<feature type="region of interest" description="Disordered" evidence="1">
    <location>
        <begin position="44"/>
        <end position="72"/>
    </location>
</feature>
<sequence length="72" mass="7916">MLQPLVTLCCFCSVIATPGAVCTGFKPRGVPQRQLTGNVFKAAKPMNEGRPRMLRSTDVDRSRRRNGALLVQ</sequence>
<feature type="compositionally biased region" description="Basic and acidic residues" evidence="1">
    <location>
        <begin position="47"/>
        <end position="61"/>
    </location>
</feature>
<organism evidence="3 4">
    <name type="scientific">Cystoisospora suis</name>
    <dbReference type="NCBI Taxonomy" id="483139"/>
    <lineage>
        <taxon>Eukaryota</taxon>
        <taxon>Sar</taxon>
        <taxon>Alveolata</taxon>
        <taxon>Apicomplexa</taxon>
        <taxon>Conoidasida</taxon>
        <taxon>Coccidia</taxon>
        <taxon>Eucoccidiorida</taxon>
        <taxon>Eimeriorina</taxon>
        <taxon>Sarcocystidae</taxon>
        <taxon>Cystoisospora</taxon>
    </lineage>
</organism>
<evidence type="ECO:0000256" key="2">
    <source>
        <dbReference type="SAM" id="SignalP"/>
    </source>
</evidence>
<dbReference type="AlphaFoldDB" id="A0A2C6KUP1"/>
<proteinExistence type="predicted"/>
<comment type="caution">
    <text evidence="3">The sequence shown here is derived from an EMBL/GenBank/DDBJ whole genome shotgun (WGS) entry which is preliminary data.</text>
</comment>
<accession>A0A2C6KUP1</accession>
<feature type="chain" id="PRO_5012474240" description="Secreted protein" evidence="2">
    <location>
        <begin position="17"/>
        <end position="72"/>
    </location>
</feature>
<evidence type="ECO:0000313" key="3">
    <source>
        <dbReference type="EMBL" id="PHJ20987.1"/>
    </source>
</evidence>